<gene>
    <name evidence="1" type="ORF">E2C01_050225</name>
</gene>
<sequence length="98" mass="11536">MIEIIKRNSKLAQRLSPPLSDWSTYKASNLSANQQRDQEQCRVTRLQSRSERKQCWWIETPLHLERPLIMPSIRLQEWLSKHGKGRECIVCGLVLHVT</sequence>
<comment type="caution">
    <text evidence="1">The sequence shown here is derived from an EMBL/GenBank/DDBJ whole genome shotgun (WGS) entry which is preliminary data.</text>
</comment>
<evidence type="ECO:0000313" key="1">
    <source>
        <dbReference type="EMBL" id="MPC56272.1"/>
    </source>
</evidence>
<dbReference type="EMBL" id="VSRR010013820">
    <property type="protein sequence ID" value="MPC56272.1"/>
    <property type="molecule type" value="Genomic_DNA"/>
</dbReference>
<name>A0A5B7GBH8_PORTR</name>
<proteinExistence type="predicted"/>
<dbReference type="AlphaFoldDB" id="A0A5B7GBH8"/>
<dbReference type="Proteomes" id="UP000324222">
    <property type="component" value="Unassembled WGS sequence"/>
</dbReference>
<keyword evidence="2" id="KW-1185">Reference proteome</keyword>
<organism evidence="1 2">
    <name type="scientific">Portunus trituberculatus</name>
    <name type="common">Swimming crab</name>
    <name type="synonym">Neptunus trituberculatus</name>
    <dbReference type="NCBI Taxonomy" id="210409"/>
    <lineage>
        <taxon>Eukaryota</taxon>
        <taxon>Metazoa</taxon>
        <taxon>Ecdysozoa</taxon>
        <taxon>Arthropoda</taxon>
        <taxon>Crustacea</taxon>
        <taxon>Multicrustacea</taxon>
        <taxon>Malacostraca</taxon>
        <taxon>Eumalacostraca</taxon>
        <taxon>Eucarida</taxon>
        <taxon>Decapoda</taxon>
        <taxon>Pleocyemata</taxon>
        <taxon>Brachyura</taxon>
        <taxon>Eubrachyura</taxon>
        <taxon>Portunoidea</taxon>
        <taxon>Portunidae</taxon>
        <taxon>Portuninae</taxon>
        <taxon>Portunus</taxon>
    </lineage>
</organism>
<reference evidence="1 2" key="1">
    <citation type="submission" date="2019-05" db="EMBL/GenBank/DDBJ databases">
        <title>Another draft genome of Portunus trituberculatus and its Hox gene families provides insights of decapod evolution.</title>
        <authorList>
            <person name="Jeong J.-H."/>
            <person name="Song I."/>
            <person name="Kim S."/>
            <person name="Choi T."/>
            <person name="Kim D."/>
            <person name="Ryu S."/>
            <person name="Kim W."/>
        </authorList>
    </citation>
    <scope>NUCLEOTIDE SEQUENCE [LARGE SCALE GENOMIC DNA]</scope>
    <source>
        <tissue evidence="1">Muscle</tissue>
    </source>
</reference>
<accession>A0A5B7GBH8</accession>
<evidence type="ECO:0000313" key="2">
    <source>
        <dbReference type="Proteomes" id="UP000324222"/>
    </source>
</evidence>
<protein>
    <submittedName>
        <fullName evidence="1">Uncharacterized protein</fullName>
    </submittedName>
</protein>